<feature type="transmembrane region" description="Helical" evidence="1">
    <location>
        <begin position="22"/>
        <end position="41"/>
    </location>
</feature>
<reference evidence="2 3" key="1">
    <citation type="submission" date="2018-03" db="EMBL/GenBank/DDBJ databases">
        <title>Genome assembly of novel Miniimonas species PCH200.</title>
        <authorList>
            <person name="Thakur V."/>
            <person name="Kumar V."/>
            <person name="Singh D."/>
        </authorList>
    </citation>
    <scope>NUCLEOTIDE SEQUENCE [LARGE SCALE GENOMIC DNA]</scope>
    <source>
        <strain evidence="2 3">PCH200</strain>
    </source>
</reference>
<dbReference type="EMBL" id="PYHR01000002">
    <property type="protein sequence ID" value="PWD52393.1"/>
    <property type="molecule type" value="Genomic_DNA"/>
</dbReference>
<accession>A0A2U1ZZL4</accession>
<dbReference type="Proteomes" id="UP000245166">
    <property type="component" value="Unassembled WGS sequence"/>
</dbReference>
<proteinExistence type="predicted"/>
<organism evidence="2 3">
    <name type="scientific">Serinibacter arcticus</name>
    <dbReference type="NCBI Taxonomy" id="1655435"/>
    <lineage>
        <taxon>Bacteria</taxon>
        <taxon>Bacillati</taxon>
        <taxon>Actinomycetota</taxon>
        <taxon>Actinomycetes</taxon>
        <taxon>Micrococcales</taxon>
        <taxon>Beutenbergiaceae</taxon>
        <taxon>Serinibacter</taxon>
    </lineage>
</organism>
<keyword evidence="1" id="KW-0472">Membrane</keyword>
<evidence type="ECO:0000313" key="3">
    <source>
        <dbReference type="Proteomes" id="UP000245166"/>
    </source>
</evidence>
<keyword evidence="1" id="KW-0812">Transmembrane</keyword>
<evidence type="ECO:0000256" key="1">
    <source>
        <dbReference type="SAM" id="Phobius"/>
    </source>
</evidence>
<name>A0A2U1ZZL4_9MICO</name>
<dbReference type="OrthoDB" id="4833104at2"/>
<gene>
    <name evidence="2" type="ORF">C8046_05795</name>
</gene>
<keyword evidence="3" id="KW-1185">Reference proteome</keyword>
<sequence length="147" mass="14783">MRDGPHAAAPGDGERGSAVVEFLGGTVLLVVPLAYLVLTLAQLQGAAFAAESAARDTGRLMATADDPGDAAALAARGVELAFADHGIEIDGEQALEVTCSPSCTAPGATAHVTIAADVPLPFWPGGGLTVPVTAEAVTSIDSYRERS</sequence>
<protein>
    <submittedName>
        <fullName evidence="2">Pilus assembly protein TadE</fullName>
    </submittedName>
</protein>
<evidence type="ECO:0000313" key="2">
    <source>
        <dbReference type="EMBL" id="PWD52393.1"/>
    </source>
</evidence>
<keyword evidence="1" id="KW-1133">Transmembrane helix</keyword>
<comment type="caution">
    <text evidence="2">The sequence shown here is derived from an EMBL/GenBank/DDBJ whole genome shotgun (WGS) entry which is preliminary data.</text>
</comment>
<dbReference type="AlphaFoldDB" id="A0A2U1ZZL4"/>